<evidence type="ECO:0000313" key="7">
    <source>
        <dbReference type="Proteomes" id="UP000824189"/>
    </source>
</evidence>
<evidence type="ECO:0000256" key="3">
    <source>
        <dbReference type="ARBA" id="ARBA00022448"/>
    </source>
</evidence>
<accession>A0A9D1RZ02</accession>
<comment type="subcellular location">
    <subcellularLocation>
        <location evidence="1">Cell envelope</location>
    </subcellularLocation>
</comment>
<dbReference type="AlphaFoldDB" id="A0A9D1RZ02"/>
<keyword evidence="4" id="KW-0732">Signal</keyword>
<protein>
    <submittedName>
        <fullName evidence="6">Iron-siderophore ABC transporter substrate-binding protein</fullName>
    </submittedName>
</protein>
<dbReference type="GO" id="GO:0030288">
    <property type="term" value="C:outer membrane-bounded periplasmic space"/>
    <property type="evidence" value="ECO:0007669"/>
    <property type="project" value="TreeGrafter"/>
</dbReference>
<dbReference type="PANTHER" id="PTHR30532:SF1">
    <property type="entry name" value="IRON(3+)-HYDROXAMATE-BINDING PROTEIN FHUD"/>
    <property type="match status" value="1"/>
</dbReference>
<dbReference type="PROSITE" id="PS50983">
    <property type="entry name" value="FE_B12_PBP"/>
    <property type="match status" value="1"/>
</dbReference>
<comment type="caution">
    <text evidence="6">The sequence shown here is derived from an EMBL/GenBank/DDBJ whole genome shotgun (WGS) entry which is preliminary data.</text>
</comment>
<gene>
    <name evidence="6" type="ORF">H9867_07730</name>
</gene>
<dbReference type="Proteomes" id="UP000824189">
    <property type="component" value="Unassembled WGS sequence"/>
</dbReference>
<evidence type="ECO:0000256" key="4">
    <source>
        <dbReference type="ARBA" id="ARBA00022729"/>
    </source>
</evidence>
<name>A0A9D1RZ02_9CORY</name>
<evidence type="ECO:0000256" key="1">
    <source>
        <dbReference type="ARBA" id="ARBA00004196"/>
    </source>
</evidence>
<dbReference type="SUPFAM" id="SSF53807">
    <property type="entry name" value="Helical backbone' metal receptor"/>
    <property type="match status" value="1"/>
</dbReference>
<reference evidence="6" key="1">
    <citation type="journal article" date="2021" name="PeerJ">
        <title>Extensive microbial diversity within the chicken gut microbiome revealed by metagenomics and culture.</title>
        <authorList>
            <person name="Gilroy R."/>
            <person name="Ravi A."/>
            <person name="Getino M."/>
            <person name="Pursley I."/>
            <person name="Horton D.L."/>
            <person name="Alikhan N.F."/>
            <person name="Baker D."/>
            <person name="Gharbi K."/>
            <person name="Hall N."/>
            <person name="Watson M."/>
            <person name="Adriaenssens E.M."/>
            <person name="Foster-Nyarko E."/>
            <person name="Jarju S."/>
            <person name="Secka A."/>
            <person name="Antonio M."/>
            <person name="Oren A."/>
            <person name="Chaudhuri R.R."/>
            <person name="La Ragione R."/>
            <person name="Hildebrand F."/>
            <person name="Pallen M.J."/>
        </authorList>
    </citation>
    <scope>NUCLEOTIDE SEQUENCE</scope>
    <source>
        <strain evidence="6">4376</strain>
    </source>
</reference>
<evidence type="ECO:0000256" key="2">
    <source>
        <dbReference type="ARBA" id="ARBA00008814"/>
    </source>
</evidence>
<sequence>MVTLNTGQLETALAFGFLPVGLALAKATSRASEGVPDFVKEEFGGQFDLDSITIVGERTAPDVEKILTLEPDLILTNKRVDEAILKKLEAIAPVVLTNGGGENWKEDLRIMGEALGKEEVAASMLKEYEDKAADFAKKNSAHPTVSLLRNKGDEYVMHGNRSLAGIVARDCGFHRPASQDFEDEQHKAVSPENLDVLEADYMFYGFTKAGQALEESTFWKDLNVVKDGNAHAVDVEPWYLNASVVAANRVMADMQKPIG</sequence>
<dbReference type="InterPro" id="IPR002491">
    <property type="entry name" value="ABC_transptr_periplasmic_BD"/>
</dbReference>
<evidence type="ECO:0000259" key="5">
    <source>
        <dbReference type="PROSITE" id="PS50983"/>
    </source>
</evidence>
<dbReference type="InterPro" id="IPR051313">
    <property type="entry name" value="Bact_iron-sidero_bind"/>
</dbReference>
<keyword evidence="3" id="KW-0813">Transport</keyword>
<organism evidence="6 7">
    <name type="scientific">Candidatus Corynebacterium gallistercoris</name>
    <dbReference type="NCBI Taxonomy" id="2838530"/>
    <lineage>
        <taxon>Bacteria</taxon>
        <taxon>Bacillati</taxon>
        <taxon>Actinomycetota</taxon>
        <taxon>Actinomycetes</taxon>
        <taxon>Mycobacteriales</taxon>
        <taxon>Corynebacteriaceae</taxon>
        <taxon>Corynebacterium</taxon>
    </lineage>
</organism>
<dbReference type="PANTHER" id="PTHR30532">
    <property type="entry name" value="IRON III DICITRATE-BINDING PERIPLASMIC PROTEIN"/>
    <property type="match status" value="1"/>
</dbReference>
<comment type="similarity">
    <text evidence="2">Belongs to the bacterial solute-binding protein 8 family.</text>
</comment>
<dbReference type="Gene3D" id="3.40.50.1980">
    <property type="entry name" value="Nitrogenase molybdenum iron protein domain"/>
    <property type="match status" value="2"/>
</dbReference>
<dbReference type="Pfam" id="PF01497">
    <property type="entry name" value="Peripla_BP_2"/>
    <property type="match status" value="1"/>
</dbReference>
<reference evidence="6" key="2">
    <citation type="submission" date="2021-04" db="EMBL/GenBank/DDBJ databases">
        <authorList>
            <person name="Gilroy R."/>
        </authorList>
    </citation>
    <scope>NUCLEOTIDE SEQUENCE</scope>
    <source>
        <strain evidence="6">4376</strain>
    </source>
</reference>
<dbReference type="GO" id="GO:1901678">
    <property type="term" value="P:iron coordination entity transport"/>
    <property type="evidence" value="ECO:0007669"/>
    <property type="project" value="UniProtKB-ARBA"/>
</dbReference>
<evidence type="ECO:0000313" key="6">
    <source>
        <dbReference type="EMBL" id="HIW96354.1"/>
    </source>
</evidence>
<proteinExistence type="inferred from homology"/>
<feature type="domain" description="Fe/B12 periplasmic-binding" evidence="5">
    <location>
        <begin position="1"/>
        <end position="259"/>
    </location>
</feature>
<dbReference type="EMBL" id="DXFZ01000093">
    <property type="protein sequence ID" value="HIW96354.1"/>
    <property type="molecule type" value="Genomic_DNA"/>
</dbReference>
<dbReference type="CDD" id="cd01146">
    <property type="entry name" value="FhuD"/>
    <property type="match status" value="1"/>
</dbReference>